<evidence type="ECO:0000256" key="1">
    <source>
        <dbReference type="SAM" id="MobiDB-lite"/>
    </source>
</evidence>
<dbReference type="RefSeq" id="WP_011381721.1">
    <property type="nucleotide sequence ID" value="NC_007614.1"/>
</dbReference>
<reference evidence="3" key="1">
    <citation type="submission" date="2005-08" db="EMBL/GenBank/DDBJ databases">
        <title>Complete sequence of Chromosome 1 of Nitrosospira multiformis ATCC 25196.</title>
        <authorList>
            <consortium name="US DOE Joint Genome Institute"/>
            <person name="Copeland A."/>
            <person name="Lucas S."/>
            <person name="Lapidus A."/>
            <person name="Barry K."/>
            <person name="Detter J.C."/>
            <person name="Glavina T."/>
            <person name="Hammon N."/>
            <person name="Israni S."/>
            <person name="Pitluck S."/>
            <person name="Chain P."/>
            <person name="Malfatti S."/>
            <person name="Shin M."/>
            <person name="Vergez L."/>
            <person name="Schmutz J."/>
            <person name="Larimer F."/>
            <person name="Land M."/>
            <person name="Hauser L."/>
            <person name="Kyrpides N."/>
            <person name="Lykidis A."/>
            <person name="Richardson P."/>
        </authorList>
    </citation>
    <scope>NUCLEOTIDE SEQUENCE</scope>
    <source>
        <strain evidence="3">ATCC 25196</strain>
    </source>
</reference>
<evidence type="ECO:0000313" key="6">
    <source>
        <dbReference type="Proteomes" id="UP000236751"/>
    </source>
</evidence>
<accession>Q2Y6A1</accession>
<dbReference type="SUPFAM" id="SSF160574">
    <property type="entry name" value="BT0923-like"/>
    <property type="match status" value="1"/>
</dbReference>
<evidence type="ECO:0000313" key="3">
    <source>
        <dbReference type="EMBL" id="ABB75720.1"/>
    </source>
</evidence>
<dbReference type="EMBL" id="CP000103">
    <property type="protein sequence ID" value="ABB75720.1"/>
    <property type="molecule type" value="Genomic_DNA"/>
</dbReference>
<dbReference type="AlphaFoldDB" id="Q2Y6A1"/>
<evidence type="ECO:0000313" key="5">
    <source>
        <dbReference type="Proteomes" id="UP000002718"/>
    </source>
</evidence>
<organism evidence="3 5">
    <name type="scientific">Nitrosospira multiformis (strain ATCC 25196 / NCIMB 11849 / C 71)</name>
    <dbReference type="NCBI Taxonomy" id="323848"/>
    <lineage>
        <taxon>Bacteria</taxon>
        <taxon>Pseudomonadati</taxon>
        <taxon>Pseudomonadota</taxon>
        <taxon>Betaproteobacteria</taxon>
        <taxon>Nitrosomonadales</taxon>
        <taxon>Nitrosomonadaceae</taxon>
        <taxon>Nitrosospira</taxon>
    </lineage>
</organism>
<evidence type="ECO:0000256" key="2">
    <source>
        <dbReference type="SAM" id="SignalP"/>
    </source>
</evidence>
<feature type="signal peptide" evidence="2">
    <location>
        <begin position="1"/>
        <end position="18"/>
    </location>
</feature>
<dbReference type="Gene3D" id="3.10.450.360">
    <property type="match status" value="1"/>
</dbReference>
<dbReference type="OrthoDB" id="8548190at2"/>
<protein>
    <recommendedName>
        <fullName evidence="7">YpeB-like protein with protease inhibitory function</fullName>
    </recommendedName>
</protein>
<reference evidence="4 6" key="4">
    <citation type="submission" date="2016-10" db="EMBL/GenBank/DDBJ databases">
        <authorList>
            <person name="de Groot N.N."/>
        </authorList>
    </citation>
    <scope>NUCLEOTIDE SEQUENCE [LARGE SCALE GENOMIC DNA]</scope>
    <source>
        <strain evidence="4 6">Nl13</strain>
    </source>
</reference>
<dbReference type="STRING" id="323848.Nmul_A2431"/>
<dbReference type="EMBL" id="FNVK01000014">
    <property type="protein sequence ID" value="SEF90485.1"/>
    <property type="molecule type" value="Genomic_DNA"/>
</dbReference>
<feature type="chain" id="PRO_5014308880" description="YpeB-like protein with protease inhibitory function" evidence="2">
    <location>
        <begin position="19"/>
        <end position="165"/>
    </location>
</feature>
<dbReference type="HOGENOM" id="CLU_1609091_0_0_4"/>
<dbReference type="Proteomes" id="UP000236751">
    <property type="component" value="Unassembled WGS sequence"/>
</dbReference>
<evidence type="ECO:0008006" key="7">
    <source>
        <dbReference type="Google" id="ProtNLM"/>
    </source>
</evidence>
<feature type="region of interest" description="Disordered" evidence="1">
    <location>
        <begin position="32"/>
        <end position="74"/>
    </location>
</feature>
<keyword evidence="5" id="KW-1185">Reference proteome</keyword>
<name>Q2Y6A1_NITMU</name>
<reference evidence="5" key="2">
    <citation type="submission" date="2005-08" db="EMBL/GenBank/DDBJ databases">
        <title>Complete sequence of chromosome 1 of Nitrosospira multiformis ATCC 25196.</title>
        <authorList>
            <person name="Copeland A."/>
            <person name="Lucas S."/>
            <person name="Lapidus A."/>
            <person name="Barry K."/>
            <person name="Detter J.C."/>
            <person name="Glavina T."/>
            <person name="Hammon N."/>
            <person name="Israni S."/>
            <person name="Pitluck S."/>
            <person name="Chain P."/>
            <person name="Malfatti S."/>
            <person name="Shin M."/>
            <person name="Vergez L."/>
            <person name="Schmutz J."/>
            <person name="Larimer F."/>
            <person name="Land M."/>
            <person name="Hauser L."/>
            <person name="Kyrpides N."/>
            <person name="Lykidis A."/>
            <person name="Richardson P."/>
        </authorList>
    </citation>
    <scope>NUCLEOTIDE SEQUENCE [LARGE SCALE GENOMIC DNA]</scope>
    <source>
        <strain evidence="5">ATCC 25196 / NCIMB 11849 / C 71</strain>
    </source>
</reference>
<sequence length="165" mass="17197">MRLFPLIPLFFIVSPSNATGISSDPNATGIVSSPNVKGISSNPGAQGISSDPNATGTSSDPNAKGISSNPNATGIVSYPNAPRTIFHDVSGLLNEKIEWSDVPAEVQKTITENGGSGNIEEIKKKTEAVGGGLKSIYAAEVRKTDGSKIEIKVDEDGNLIESDRD</sequence>
<dbReference type="Proteomes" id="UP000002718">
    <property type="component" value="Chromosome"/>
</dbReference>
<gene>
    <name evidence="3" type="ordered locus">Nmul_A2431</name>
    <name evidence="4" type="ORF">SAMN05216403_11428</name>
</gene>
<keyword evidence="2" id="KW-0732">Signal</keyword>
<evidence type="ECO:0000313" key="4">
    <source>
        <dbReference type="EMBL" id="SEF90485.1"/>
    </source>
</evidence>
<reference evidence="3 5" key="3">
    <citation type="journal article" date="2008" name="Appl. Environ. Microbiol.">
        <title>Complete genome sequence of Nitrosospira multiformis, an ammonia-oxidizing bacterium from the soil environment.</title>
        <authorList>
            <person name="Norton J.M."/>
            <person name="Klotz M.G."/>
            <person name="Stein L.Y."/>
            <person name="Arp D.J."/>
            <person name="Bottomley P.J."/>
            <person name="Chain P.S."/>
            <person name="Hauser L.J."/>
            <person name="Land M.L."/>
            <person name="Larimer F.W."/>
            <person name="Shin M.W."/>
            <person name="Starkenburg S.R."/>
        </authorList>
    </citation>
    <scope>NUCLEOTIDE SEQUENCE [LARGE SCALE GENOMIC DNA]</scope>
    <source>
        <strain evidence="3">ATCC 25196</strain>
        <strain evidence="5">ATCC 25196 / NCIMB 11849 / C 71</strain>
    </source>
</reference>
<proteinExistence type="predicted"/>
<dbReference type="KEGG" id="nmu:Nmul_A2431"/>